<dbReference type="EMBL" id="LUGH01000056">
    <property type="protein sequence ID" value="OBZ90272.1"/>
    <property type="molecule type" value="Genomic_DNA"/>
</dbReference>
<gene>
    <name evidence="7" type="ORF">A0J61_01686</name>
</gene>
<dbReference type="PROSITE" id="PS50011">
    <property type="entry name" value="PROTEIN_KINASE_DOM"/>
    <property type="match status" value="1"/>
</dbReference>
<comment type="similarity">
    <text evidence="4">Belongs to the protein kinase superfamily.</text>
</comment>
<dbReference type="Proteomes" id="UP000093000">
    <property type="component" value="Unassembled WGS sequence"/>
</dbReference>
<dbReference type="FunFam" id="1.10.510.10:FF:000571">
    <property type="entry name" value="Maternal embryonic leucine zipper kinase"/>
    <property type="match status" value="1"/>
</dbReference>
<sequence>MTRWFIPASLRLRRKEPRDPLIAEKYRCLGILGQGAFGIVHLAVDIKTHQRFAMKEISKSRLERQQRYQPRPASNEQKKRRLNPTIDQFRLKEADILRNLPAHTNIIQLIEVIQDPDYSQDSIFLVMELAEKGVVMTLSEPTLYSVQQCRSIFRQLVYAVDHLHQQGIVHGDIKPHNLLLSKDNTVKLVDFGHAIHLCDIDRSFYSMSSPAFTAPEVIKKQAIKLYAATCADVWAMGVTLYCLVYGQLPFQTTNLLDLFEEIQTKDIHYPHTLDSQLLDVFSKLLEKDPTQRVTLKEIKLHPWLQTE</sequence>
<feature type="region of interest" description="Disordered" evidence="5">
    <location>
        <begin position="61"/>
        <end position="84"/>
    </location>
</feature>
<dbReference type="GO" id="GO:0035556">
    <property type="term" value="P:intracellular signal transduction"/>
    <property type="evidence" value="ECO:0007669"/>
    <property type="project" value="TreeGrafter"/>
</dbReference>
<feature type="domain" description="Protein kinase" evidence="6">
    <location>
        <begin position="26"/>
        <end position="304"/>
    </location>
</feature>
<keyword evidence="4" id="KW-0723">Serine/threonine-protein kinase</keyword>
<accession>A0A1C7NMD0</accession>
<dbReference type="GO" id="GO:0005524">
    <property type="term" value="F:ATP binding"/>
    <property type="evidence" value="ECO:0007669"/>
    <property type="project" value="UniProtKB-UniRule"/>
</dbReference>
<organism evidence="7 8">
    <name type="scientific">Choanephora cucurbitarum</name>
    <dbReference type="NCBI Taxonomy" id="101091"/>
    <lineage>
        <taxon>Eukaryota</taxon>
        <taxon>Fungi</taxon>
        <taxon>Fungi incertae sedis</taxon>
        <taxon>Mucoromycota</taxon>
        <taxon>Mucoromycotina</taxon>
        <taxon>Mucoromycetes</taxon>
        <taxon>Mucorales</taxon>
        <taxon>Mucorineae</taxon>
        <taxon>Choanephoraceae</taxon>
        <taxon>Choanephoroideae</taxon>
        <taxon>Choanephora</taxon>
    </lineage>
</organism>
<evidence type="ECO:0000313" key="7">
    <source>
        <dbReference type="EMBL" id="OBZ90272.1"/>
    </source>
</evidence>
<reference evidence="7 8" key="1">
    <citation type="submission" date="2016-03" db="EMBL/GenBank/DDBJ databases">
        <title>Choanephora cucurbitarum.</title>
        <authorList>
            <person name="Min B."/>
            <person name="Park H."/>
            <person name="Park J.-H."/>
            <person name="Shin H.-D."/>
            <person name="Choi I.-G."/>
        </authorList>
    </citation>
    <scope>NUCLEOTIDE SEQUENCE [LARGE SCALE GENOMIC DNA]</scope>
    <source>
        <strain evidence="7 8">KUS-F28377</strain>
    </source>
</reference>
<dbReference type="PANTHER" id="PTHR24346">
    <property type="entry name" value="MAP/MICROTUBULE AFFINITY-REGULATING KINASE"/>
    <property type="match status" value="1"/>
</dbReference>
<evidence type="ECO:0000256" key="3">
    <source>
        <dbReference type="PROSITE-ProRule" id="PRU10141"/>
    </source>
</evidence>
<dbReference type="GO" id="GO:0005737">
    <property type="term" value="C:cytoplasm"/>
    <property type="evidence" value="ECO:0007669"/>
    <property type="project" value="TreeGrafter"/>
</dbReference>
<keyword evidence="4" id="KW-0808">Transferase</keyword>
<evidence type="ECO:0000313" key="8">
    <source>
        <dbReference type="Proteomes" id="UP000093000"/>
    </source>
</evidence>
<dbReference type="AlphaFoldDB" id="A0A1C7NMD0"/>
<dbReference type="Pfam" id="PF00069">
    <property type="entry name" value="Pkinase"/>
    <property type="match status" value="1"/>
</dbReference>
<feature type="binding site" evidence="3">
    <location>
        <position position="55"/>
    </location>
    <ligand>
        <name>ATP</name>
        <dbReference type="ChEBI" id="CHEBI:30616"/>
    </ligand>
</feature>
<dbReference type="SMART" id="SM00220">
    <property type="entry name" value="S_TKc"/>
    <property type="match status" value="1"/>
</dbReference>
<dbReference type="PROSITE" id="PS00108">
    <property type="entry name" value="PROTEIN_KINASE_ST"/>
    <property type="match status" value="1"/>
</dbReference>
<evidence type="ECO:0000256" key="4">
    <source>
        <dbReference type="RuleBase" id="RU000304"/>
    </source>
</evidence>
<dbReference type="STRING" id="101091.A0A1C7NMD0"/>
<dbReference type="PROSITE" id="PS00107">
    <property type="entry name" value="PROTEIN_KINASE_ATP"/>
    <property type="match status" value="1"/>
</dbReference>
<proteinExistence type="inferred from homology"/>
<comment type="caution">
    <text evidence="7">The sequence shown here is derived from an EMBL/GenBank/DDBJ whole genome shotgun (WGS) entry which is preliminary data.</text>
</comment>
<keyword evidence="4" id="KW-0418">Kinase</keyword>
<dbReference type="CDD" id="cd14008">
    <property type="entry name" value="STKc_LKB1_CaMKK"/>
    <property type="match status" value="1"/>
</dbReference>
<evidence type="ECO:0000259" key="6">
    <source>
        <dbReference type="PROSITE" id="PS50011"/>
    </source>
</evidence>
<keyword evidence="8" id="KW-1185">Reference proteome</keyword>
<dbReference type="InterPro" id="IPR017441">
    <property type="entry name" value="Protein_kinase_ATP_BS"/>
</dbReference>
<keyword evidence="2 3" id="KW-0067">ATP-binding</keyword>
<dbReference type="InParanoid" id="A0A1C7NMD0"/>
<dbReference type="PANTHER" id="PTHR24346:SF77">
    <property type="entry name" value="SERINE THREONINE PROTEIN KINASE"/>
    <property type="match status" value="1"/>
</dbReference>
<protein>
    <recommendedName>
        <fullName evidence="6">Protein kinase domain-containing protein</fullName>
    </recommendedName>
</protein>
<dbReference type="InterPro" id="IPR008271">
    <property type="entry name" value="Ser/Thr_kinase_AS"/>
</dbReference>
<dbReference type="InterPro" id="IPR011009">
    <property type="entry name" value="Kinase-like_dom_sf"/>
</dbReference>
<dbReference type="Gene3D" id="1.10.510.10">
    <property type="entry name" value="Transferase(Phosphotransferase) domain 1"/>
    <property type="match status" value="1"/>
</dbReference>
<evidence type="ECO:0000256" key="5">
    <source>
        <dbReference type="SAM" id="MobiDB-lite"/>
    </source>
</evidence>
<evidence type="ECO:0000256" key="1">
    <source>
        <dbReference type="ARBA" id="ARBA00022741"/>
    </source>
</evidence>
<evidence type="ECO:0000256" key="2">
    <source>
        <dbReference type="ARBA" id="ARBA00022840"/>
    </source>
</evidence>
<dbReference type="OrthoDB" id="68483at2759"/>
<dbReference type="InterPro" id="IPR000719">
    <property type="entry name" value="Prot_kinase_dom"/>
</dbReference>
<dbReference type="GO" id="GO:0004674">
    <property type="term" value="F:protein serine/threonine kinase activity"/>
    <property type="evidence" value="ECO:0007669"/>
    <property type="project" value="UniProtKB-KW"/>
</dbReference>
<dbReference type="SUPFAM" id="SSF56112">
    <property type="entry name" value="Protein kinase-like (PK-like)"/>
    <property type="match status" value="1"/>
</dbReference>
<name>A0A1C7NMD0_9FUNG</name>
<keyword evidence="1 3" id="KW-0547">Nucleotide-binding</keyword>